<gene>
    <name evidence="1" type="ORF">E2C01_093405</name>
</gene>
<evidence type="ECO:0000313" key="2">
    <source>
        <dbReference type="Proteomes" id="UP000324222"/>
    </source>
</evidence>
<accession>A0A5B7JTX2</accession>
<protein>
    <submittedName>
        <fullName evidence="1">Uncharacterized protein</fullName>
    </submittedName>
</protein>
<dbReference type="EMBL" id="VSRR010112509">
    <property type="protein sequence ID" value="MPC98055.1"/>
    <property type="molecule type" value="Genomic_DNA"/>
</dbReference>
<reference evidence="1 2" key="1">
    <citation type="submission" date="2019-05" db="EMBL/GenBank/DDBJ databases">
        <title>Another draft genome of Portunus trituberculatus and its Hox gene families provides insights of decapod evolution.</title>
        <authorList>
            <person name="Jeong J.-H."/>
            <person name="Song I."/>
            <person name="Kim S."/>
            <person name="Choi T."/>
            <person name="Kim D."/>
            <person name="Ryu S."/>
            <person name="Kim W."/>
        </authorList>
    </citation>
    <scope>NUCLEOTIDE SEQUENCE [LARGE SCALE GENOMIC DNA]</scope>
    <source>
        <tissue evidence="1">Muscle</tissue>
    </source>
</reference>
<proteinExistence type="predicted"/>
<name>A0A5B7JTX2_PORTR</name>
<evidence type="ECO:0000313" key="1">
    <source>
        <dbReference type="EMBL" id="MPC98055.1"/>
    </source>
</evidence>
<organism evidence="1 2">
    <name type="scientific">Portunus trituberculatus</name>
    <name type="common">Swimming crab</name>
    <name type="synonym">Neptunus trituberculatus</name>
    <dbReference type="NCBI Taxonomy" id="210409"/>
    <lineage>
        <taxon>Eukaryota</taxon>
        <taxon>Metazoa</taxon>
        <taxon>Ecdysozoa</taxon>
        <taxon>Arthropoda</taxon>
        <taxon>Crustacea</taxon>
        <taxon>Multicrustacea</taxon>
        <taxon>Malacostraca</taxon>
        <taxon>Eumalacostraca</taxon>
        <taxon>Eucarida</taxon>
        <taxon>Decapoda</taxon>
        <taxon>Pleocyemata</taxon>
        <taxon>Brachyura</taxon>
        <taxon>Eubrachyura</taxon>
        <taxon>Portunoidea</taxon>
        <taxon>Portunidae</taxon>
        <taxon>Portuninae</taxon>
        <taxon>Portunus</taxon>
    </lineage>
</organism>
<sequence length="95" mass="10354">MLQGCVVWLAGWLGGFSFPRSWLRQRHRAPGCLASLHPGSPCLALPSFSPFLGAGLAGCRTATITTSLTFYPLHPSAPFDVVSELFLFLEYGIER</sequence>
<keyword evidence="2" id="KW-1185">Reference proteome</keyword>
<dbReference type="Proteomes" id="UP000324222">
    <property type="component" value="Unassembled WGS sequence"/>
</dbReference>
<dbReference type="AlphaFoldDB" id="A0A5B7JTX2"/>
<comment type="caution">
    <text evidence="1">The sequence shown here is derived from an EMBL/GenBank/DDBJ whole genome shotgun (WGS) entry which is preliminary data.</text>
</comment>